<evidence type="ECO:0000313" key="2">
    <source>
        <dbReference type="EMBL" id="EEZ93341.1"/>
    </source>
</evidence>
<organism evidence="2 3">
    <name type="scientific">Candidatus Parvarchaeum acidiphilum ARMAN-4</name>
    <dbReference type="NCBI Taxonomy" id="662760"/>
    <lineage>
        <taxon>Archaea</taxon>
        <taxon>Candidatus Parvarchaeota</taxon>
        <taxon>Candidatus Parvarchaeum</taxon>
    </lineage>
</organism>
<name>D2EE86_PARA4</name>
<proteinExistence type="predicted"/>
<keyword evidence="1" id="KW-0812">Transmembrane</keyword>
<protein>
    <submittedName>
        <fullName evidence="2">Uncharacterized protein</fullName>
    </submittedName>
</protein>
<evidence type="ECO:0000256" key="1">
    <source>
        <dbReference type="SAM" id="Phobius"/>
    </source>
</evidence>
<gene>
    <name evidence="2" type="ORF">BJBARM4_0018</name>
</gene>
<sequence>MEFHLTAKIGKKGQLTMLDLVIAPLAAVILAIVAHSLLAGATASLLTSVSQQPTSFSCSFALDTFYSTYYVHSAFTLSQLALSDPSQYSLASSNQEQSLSTNCSGACNPNYGYTQDHLYNSTSLYSDFIGYFSGFSLNDFKIITGQETAALNALGMQVFFNQVPSGVSGTSECSLQVYNPADPSKPYTIYGVIK</sequence>
<dbReference type="EMBL" id="GG730038">
    <property type="protein sequence ID" value="EEZ93341.1"/>
    <property type="molecule type" value="Genomic_DNA"/>
</dbReference>
<evidence type="ECO:0000313" key="3">
    <source>
        <dbReference type="Proteomes" id="UP000009375"/>
    </source>
</evidence>
<dbReference type="Proteomes" id="UP000009375">
    <property type="component" value="Unassembled WGS sequence"/>
</dbReference>
<reference evidence="2 3" key="1">
    <citation type="journal article" date="2010" name="Proc. Natl. Acad. Sci. U.S.A.">
        <title>Enigmatic, ultrasmall, uncultivated Archaea.</title>
        <authorList>
            <person name="Baker B.J."/>
            <person name="Comolli L.R."/>
            <person name="Dick G.J."/>
            <person name="Hauser L.J."/>
            <person name="Hyatt D."/>
            <person name="Dill B.D."/>
            <person name="Land M.L."/>
            <person name="Verberkmoes N.C."/>
            <person name="Hettich R.L."/>
            <person name="Banfield J.F."/>
        </authorList>
    </citation>
    <scope>NUCLEOTIDE SEQUENCE [LARGE SCALE GENOMIC DNA]</scope>
</reference>
<feature type="transmembrane region" description="Helical" evidence="1">
    <location>
        <begin position="21"/>
        <end position="46"/>
    </location>
</feature>
<dbReference type="AlphaFoldDB" id="D2EE86"/>
<keyword evidence="1" id="KW-0472">Membrane</keyword>
<accession>D2EE86</accession>
<keyword evidence="1" id="KW-1133">Transmembrane helix</keyword>